<comment type="catalytic activity">
    <reaction evidence="8 9">
        <text>D-xylulose + ATP = D-xylulose 5-phosphate + ADP + H(+)</text>
        <dbReference type="Rhea" id="RHEA:10964"/>
        <dbReference type="ChEBI" id="CHEBI:15378"/>
        <dbReference type="ChEBI" id="CHEBI:17140"/>
        <dbReference type="ChEBI" id="CHEBI:30616"/>
        <dbReference type="ChEBI" id="CHEBI:57737"/>
        <dbReference type="ChEBI" id="CHEBI:456216"/>
        <dbReference type="EC" id="2.7.1.17"/>
    </reaction>
</comment>
<accession>S0EVR0</accession>
<comment type="function">
    <text evidence="8">Catalyzes the phosphorylation of D-xylulose to D-xylulose 5-phosphate.</text>
</comment>
<dbReference type="Gene3D" id="3.30.420.40">
    <property type="match status" value="2"/>
</dbReference>
<evidence type="ECO:0000256" key="2">
    <source>
        <dbReference type="ARBA" id="ARBA00022629"/>
    </source>
</evidence>
<dbReference type="PROSITE" id="PS00933">
    <property type="entry name" value="FGGY_KINASES_1"/>
    <property type="match status" value="1"/>
</dbReference>
<dbReference type="InterPro" id="IPR018485">
    <property type="entry name" value="FGGY_C"/>
</dbReference>
<dbReference type="InterPro" id="IPR018483">
    <property type="entry name" value="Carb_kinase_FGGY_CS"/>
</dbReference>
<evidence type="ECO:0000256" key="9">
    <source>
        <dbReference type="RuleBase" id="RU364073"/>
    </source>
</evidence>
<reference evidence="13" key="1">
    <citation type="submission" date="2013-03" db="EMBL/GenBank/DDBJ databases">
        <title>Genome sequence of Chthonomonas calidirosea, the first sequenced genome from the Armatimonadetes phylum (formally candidate division OP10).</title>
        <authorList>
            <person name="Lee K.C.Y."/>
            <person name="Morgan X.C."/>
            <person name="Dunfield P.F."/>
            <person name="Tamas I."/>
            <person name="Houghton K.M."/>
            <person name="Vyssotski M."/>
            <person name="Ryan J.L.J."/>
            <person name="Lagutin K."/>
            <person name="McDonald I.R."/>
            <person name="Stott M.B."/>
        </authorList>
    </citation>
    <scope>NUCLEOTIDE SEQUENCE [LARGE SCALE GENOMIC DNA]</scope>
    <source>
        <strain evidence="13">DSM 23976 / ICMP 18418 / T49</strain>
    </source>
</reference>
<dbReference type="InterPro" id="IPR050406">
    <property type="entry name" value="FGGY_Carb_Kinase"/>
</dbReference>
<keyword evidence="7 8" id="KW-0119">Carbohydrate metabolism</keyword>
<evidence type="ECO:0000259" key="10">
    <source>
        <dbReference type="Pfam" id="PF00370"/>
    </source>
</evidence>
<keyword evidence="5 8" id="KW-0418">Kinase</keyword>
<dbReference type="HOGENOM" id="CLU_009281_3_0_0"/>
<dbReference type="InterPro" id="IPR006000">
    <property type="entry name" value="Xylulokinase"/>
</dbReference>
<dbReference type="InParanoid" id="S0EVR0"/>
<keyword evidence="4 8" id="KW-0547">Nucleotide-binding</keyword>
<dbReference type="Pfam" id="PF02782">
    <property type="entry name" value="FGGY_C"/>
    <property type="match status" value="1"/>
</dbReference>
<dbReference type="GO" id="GO:0005524">
    <property type="term" value="F:ATP binding"/>
    <property type="evidence" value="ECO:0007669"/>
    <property type="project" value="UniProtKB-UniRule"/>
</dbReference>
<keyword evidence="6 8" id="KW-0067">ATP-binding</keyword>
<dbReference type="GO" id="GO:0004856">
    <property type="term" value="F:D-xylulokinase activity"/>
    <property type="evidence" value="ECO:0007669"/>
    <property type="project" value="UniProtKB-UniRule"/>
</dbReference>
<feature type="domain" description="Carbohydrate kinase FGGY C-terminal" evidence="11">
    <location>
        <begin position="258"/>
        <end position="451"/>
    </location>
</feature>
<dbReference type="PIRSF" id="PIRSF000538">
    <property type="entry name" value="GlpK"/>
    <property type="match status" value="1"/>
</dbReference>
<dbReference type="PANTHER" id="PTHR43095">
    <property type="entry name" value="SUGAR KINASE"/>
    <property type="match status" value="1"/>
</dbReference>
<dbReference type="eggNOG" id="COG1070">
    <property type="taxonomic scope" value="Bacteria"/>
</dbReference>
<keyword evidence="2 8" id="KW-0859">Xylose metabolism</keyword>
<dbReference type="KEGG" id="ccz:CCALI_02069"/>
<dbReference type="SUPFAM" id="SSF53067">
    <property type="entry name" value="Actin-like ATPase domain"/>
    <property type="match status" value="2"/>
</dbReference>
<gene>
    <name evidence="8 9" type="primary">xylB</name>
    <name evidence="12" type="ORF">CCALI_02069</name>
</gene>
<evidence type="ECO:0000256" key="1">
    <source>
        <dbReference type="ARBA" id="ARBA00009156"/>
    </source>
</evidence>
<dbReference type="HAMAP" id="MF_02220">
    <property type="entry name" value="XylB"/>
    <property type="match status" value="1"/>
</dbReference>
<dbReference type="AlphaFoldDB" id="S0EVR0"/>
<sequence length="517" mass="56281">MPFLIGLDIGTSGTKTILVDESGQVKARATYEYPLSTPHPLWSEQNPHDWWEATCATLRRVLHDAGVDPKEIKGIGLSGQMHGSVFLDENNAVIRPAILWNDQRTQAECDWIMQTVGRDKVVELISNPVLTGFTAGKIIWLRQHEPHHYARVRKVLLPKDYVRFRLTGEYATEVSDASGTALFNVRKRAWAEELLDAIAIPRDWMPKVYESPEITGRITAEAAAATGLAEGTPVVGGGGDQAAGAVGNGIVETGIVSSTVGTSGVVFAYSDAPVVDPQLRLHTFCHAVPGKWHLMGVMLSAGGSLQWYRDTFCEPERAVAQALGRDPYEIICAEAERAPAGCEGLLFLPYLTGERTPYSDPNARGVFFGITRRCHRAYMARAVLEGVAYGLRDSFEILREMQVPIQQVRASGGGARSPLWRQIQADIIGLDHVTINVDEGPALGVALLAGVGTGIYPSVEAACRSVIQVTHRTQVNPQNQAIYNRYYPLYRALYGQLKASFAEVTSIASTLAANTAG</sequence>
<feature type="active site" description="Proton acceptor" evidence="8">
    <location>
        <position position="240"/>
    </location>
</feature>
<dbReference type="PANTHER" id="PTHR43095:SF5">
    <property type="entry name" value="XYLULOSE KINASE"/>
    <property type="match status" value="1"/>
</dbReference>
<feature type="site" description="Important for activity" evidence="8">
    <location>
        <position position="8"/>
    </location>
</feature>
<dbReference type="Pfam" id="PF00370">
    <property type="entry name" value="FGGY_N"/>
    <property type="match status" value="1"/>
</dbReference>
<comment type="similarity">
    <text evidence="1 8 9">Belongs to the FGGY kinase family.</text>
</comment>
<name>S0EVR0_CHTCT</name>
<evidence type="ECO:0000256" key="8">
    <source>
        <dbReference type="HAMAP-Rule" id="MF_02220"/>
    </source>
</evidence>
<dbReference type="EC" id="2.7.1.17" evidence="8 9"/>
<dbReference type="CDD" id="cd07808">
    <property type="entry name" value="ASKHA_NBD_FGGY_EcXK-like"/>
    <property type="match status" value="1"/>
</dbReference>
<dbReference type="OrthoDB" id="9805576at2"/>
<evidence type="ECO:0000256" key="6">
    <source>
        <dbReference type="ARBA" id="ARBA00022840"/>
    </source>
</evidence>
<evidence type="ECO:0000313" key="12">
    <source>
        <dbReference type="EMBL" id="CCW35876.1"/>
    </source>
</evidence>
<proteinExistence type="inferred from homology"/>
<keyword evidence="3 8" id="KW-0808">Transferase</keyword>
<keyword evidence="13" id="KW-1185">Reference proteome</keyword>
<dbReference type="InterPro" id="IPR043129">
    <property type="entry name" value="ATPase_NBD"/>
</dbReference>
<dbReference type="FunCoup" id="S0EVR0">
    <property type="interactions" value="43"/>
</dbReference>
<evidence type="ECO:0000313" key="13">
    <source>
        <dbReference type="Proteomes" id="UP000014227"/>
    </source>
</evidence>
<evidence type="ECO:0000256" key="7">
    <source>
        <dbReference type="ARBA" id="ARBA00023277"/>
    </source>
</evidence>
<dbReference type="PATRIC" id="fig|1303518.3.peg.2137"/>
<dbReference type="EMBL" id="HF951689">
    <property type="protein sequence ID" value="CCW35876.1"/>
    <property type="molecule type" value="Genomic_DNA"/>
</dbReference>
<evidence type="ECO:0000256" key="3">
    <source>
        <dbReference type="ARBA" id="ARBA00022679"/>
    </source>
</evidence>
<feature type="binding site" evidence="8">
    <location>
        <begin position="81"/>
        <end position="82"/>
    </location>
    <ligand>
        <name>substrate</name>
    </ligand>
</feature>
<protein>
    <recommendedName>
        <fullName evidence="8 9">Xylulose kinase</fullName>
        <shortName evidence="8 9">Xylulokinase</shortName>
        <ecNumber evidence="8 9">2.7.1.17</ecNumber>
    </recommendedName>
</protein>
<dbReference type="Proteomes" id="UP000014227">
    <property type="component" value="Chromosome I"/>
</dbReference>
<dbReference type="InterPro" id="IPR018484">
    <property type="entry name" value="FGGY_N"/>
</dbReference>
<dbReference type="InterPro" id="IPR000577">
    <property type="entry name" value="Carb_kinase_FGGY"/>
</dbReference>
<evidence type="ECO:0000256" key="4">
    <source>
        <dbReference type="ARBA" id="ARBA00022741"/>
    </source>
</evidence>
<dbReference type="GO" id="GO:0005998">
    <property type="term" value="P:xylulose catabolic process"/>
    <property type="evidence" value="ECO:0007669"/>
    <property type="project" value="UniProtKB-UniRule"/>
</dbReference>
<dbReference type="GO" id="GO:0042732">
    <property type="term" value="P:D-xylose metabolic process"/>
    <property type="evidence" value="ECO:0007669"/>
    <property type="project" value="UniProtKB-KW"/>
</dbReference>
<evidence type="ECO:0000256" key="5">
    <source>
        <dbReference type="ARBA" id="ARBA00022777"/>
    </source>
</evidence>
<dbReference type="STRING" id="454171.CP488_02021"/>
<feature type="domain" description="Carbohydrate kinase FGGY N-terminal" evidence="10">
    <location>
        <begin position="4"/>
        <end position="247"/>
    </location>
</feature>
<evidence type="ECO:0000259" key="11">
    <source>
        <dbReference type="Pfam" id="PF02782"/>
    </source>
</evidence>
<dbReference type="NCBIfam" id="TIGR01312">
    <property type="entry name" value="XylB"/>
    <property type="match status" value="1"/>
</dbReference>
<dbReference type="RefSeq" id="WP_016483400.1">
    <property type="nucleotide sequence ID" value="NC_021487.1"/>
</dbReference>
<organism evidence="12 13">
    <name type="scientific">Chthonomonas calidirosea (strain DSM 23976 / ICMP 18418 / T49)</name>
    <dbReference type="NCBI Taxonomy" id="1303518"/>
    <lineage>
        <taxon>Bacteria</taxon>
        <taxon>Bacillati</taxon>
        <taxon>Armatimonadota</taxon>
        <taxon>Chthonomonadia</taxon>
        <taxon>Chthonomonadales</taxon>
        <taxon>Chthonomonadaceae</taxon>
        <taxon>Chthonomonas</taxon>
    </lineage>
</organism>